<dbReference type="EMBL" id="CP018153">
    <property type="protein sequence ID" value="APG60345.1"/>
    <property type="molecule type" value="Genomic_DNA"/>
</dbReference>
<dbReference type="Pfam" id="PF13385">
    <property type="entry name" value="Laminin_G_3"/>
    <property type="match status" value="3"/>
</dbReference>
<dbReference type="InterPro" id="IPR006558">
    <property type="entry name" value="LamG-like"/>
</dbReference>
<dbReference type="SUPFAM" id="SSF49899">
    <property type="entry name" value="Concanavalin A-like lectins/glucanases"/>
    <property type="match status" value="3"/>
</dbReference>
<evidence type="ECO:0000256" key="2">
    <source>
        <dbReference type="ARBA" id="ARBA00023157"/>
    </source>
</evidence>
<proteinExistence type="predicted"/>
<organism evidence="5 6">
    <name type="scientific">Christiangramia salexigens</name>
    <dbReference type="NCBI Taxonomy" id="1913577"/>
    <lineage>
        <taxon>Bacteria</taxon>
        <taxon>Pseudomonadati</taxon>
        <taxon>Bacteroidota</taxon>
        <taxon>Flavobacteriia</taxon>
        <taxon>Flavobacteriales</taxon>
        <taxon>Flavobacteriaceae</taxon>
        <taxon>Christiangramia</taxon>
    </lineage>
</organism>
<accession>A0A1L3J5D6</accession>
<dbReference type="PANTHER" id="PTHR24273">
    <property type="entry name" value="FI04643P-RELATED"/>
    <property type="match status" value="1"/>
</dbReference>
<keyword evidence="2" id="KW-1015">Disulfide bond</keyword>
<dbReference type="Gene3D" id="2.60.120.200">
    <property type="match status" value="3"/>
</dbReference>
<dbReference type="InterPro" id="IPR013783">
    <property type="entry name" value="Ig-like_fold"/>
</dbReference>
<feature type="domain" description="LamG-like jellyroll fold" evidence="4">
    <location>
        <begin position="155"/>
        <end position="288"/>
    </location>
</feature>
<sequence length="2363" mass="250431">MDPTRDVDRDGSPWFIDCDDNNADLNDKDEDNDNYSTCQGDPDDQDPNVYPGSALICINQTVTAAQTSFICEGETTINLGGSQTNVSYYLRNNADNSIIDGPIAGTGSPISFNTGTISSNTTFNVYSEAGAKGALDFDGIDDQVILDGFDLAGEANVTIEAWVNPTDVTGAHKGIISKTNGDGQFIFRLENGHPRSVFYTSTGDLGSLSTQALTPGQWYHVVTTFDGDESRIYVNGVDVTGAQYNYAASGGLKTYTASPAIIGRANPQEFFDGKIGEVRVWNELKTPAEITANMSSSYTGTETGLVALYKMKEGKGITVADSTGSFDGTMENMDPATDWLTYDPDCTLEMTDKPSVTIAPIEDQVVTVAESTLCPSNTGTTVNLETSQPDITYYLRNDADDSIIDGPVEGGGAISFDTGSITTTTNYNVHAVPTNGDTSCSTQMSQTVAVTIEDNTAPTVIARDITVQLDENGQATITADQVNNGSTDNCTAIGNLTLSLDKSTFSCADISSGGECGEVSLLFNSSGIATGDNNANVEELGMNQLTMEAWVKPSSNVVNSVIRKAGDYDLYIYDGQLKAEVWYKAGSDASMYQFTGPAITYNAWSHVAFVYDNTNPGVGYFVVNGNTYPSNGNAHQIGSNGNLGIGSSTVYGQSFNGLIDEVRIWSVARTAQNIQDNLSGCITGSELGLEAYYKVQEGSGSVLKDFSDNGNDLTIQGATWQQEGGTTAGVPVTLTVGDANGNQSTATANVAVVDIIAPIIRTYEDILVELDENGQASIRGDYSVGPVAGKLEPQNSLSTTTPVDCDCPEGYVAVGYEGASGWILDDFRLVCKEVLADGGLGTETVETCFSGSRTEVTRSDMLTGNEVLVGFEVQDGDFQHQLSSRTHVGVKGFGKSLDQVVAGNQNNIDNTALAGIIGSGTGTTSLATTTNFAPAGHAIVGMSVNQTSGYSSSVSFKYAPISSLLSIDNGSTDNCGIASITADKYSFTCENIGENIVTITAMDVNGNEASATAVVTVEDNTAPQAIVRNITVELDANGMASITPEMVDNGSSDNCATTEDLQLILDKSIFGCEDVVDKGVTPNLSALNFDGDDYVSIPDSPELQLQGDMTIEAWFKVDEFTGDWVRVVGKGAGPEGPVGPRNYGLWYFPNGTWLFQQYGQGVQVAFNRPIDIGEWYHMAAVKTGNVAKLYINGEVVASNTGGTNPITSNDPLTIGYAGFHDHHIGQIDEVRLWNIARTDEEILNDFTKTINPETSGLLAYYNMEEASGDILNDQTVNGFNGDLQGFSQNEAWTGSSRRLGPVSTMLTVTDASGNSSSSTAVVTVVDNIAATVVTQNITVALDENGTATITPEMIDGGSSDNCEIASLELDVTEFTCENVGENTVTLTAVDVNDNESSATAVVTVEDNIPAEVLTQNITVQLDDMGMASITPEMIDNGSNDVCGIASMSLDITDFTCENVGENMVTLTAVDVNDNEASATATVIVEDNIAATVVTQNITVALDENGTATITPEMIDNGSNDVCGIASLSLDITDFTCENVGENTVTLTAVDVNDNEASATATVIVEDKIAAEVLTQNITVQLDEMGMASITPEMIDNDSNDVCGIASLSLDITDFTCENVGENTVTLTAVDVNDNEASATATVIVEDKIAAEVLTQNITVQLDELGMASITPEMIDNGSNDACGIASMSLDITDFTCENVGENTVTLTAVDVNDNEASATATVIVEDKIAAEVLTQNITVQLDDMGMASITPEMINNGSNDVCGIASMSLDITDFTCENVGENTVTLTVVDVNDNEASATATVIVEDKIAAEVLTQNITVQLDEMGMASITPEMIDNGSNDACGIASMSLDITDFTCENVGENIVTLTAMDVNDNEASATVIVTVEDKIAAEVLTQNITVQLDEMGMASITPEMIDNGSNDACGIVSMSLDITDFTCENVGENIVTLTAMDVNDNEASATAIVTVEDKIAAEVITQNITVQLDEMGMASITPEMIDNGSNDACGIASMSLDKSDFTCDHIGENTVTLTAIDIHGNESSATAIVSVEDVIAPTPVMDQLEPIYAECIVERTDVPTPLATDNCDIEISATTDLVFPVTRQGSTMIRWKFEDSNANVTYQQQKIIIDDITAPVPDIAELETVEVECGVTAISAPTATDNCAGSVTGTTTDPLSYEEQGDYEILWTFDDGNGNSTTQIQQVIVKDQTPPVALAKDITVVLDPNDNVRINPEDIDDGSYDECSEISLSLDRDYFTSNGSYEVVLTVTDALGNSSEASARVIVVTNHPETSNVHVVPTILKQSSMAKVIVPFRSRIIEVQVLETETNKYKIIRGNKLNEQQIDIAPFKGTLLVRIIDQDGRVHLKKLIAL</sequence>
<keyword evidence="1" id="KW-0732">Signal</keyword>
<dbReference type="Proteomes" id="UP000182510">
    <property type="component" value="Chromosome"/>
</dbReference>
<evidence type="ECO:0000313" key="5">
    <source>
        <dbReference type="EMBL" id="APG60345.1"/>
    </source>
</evidence>
<feature type="domain" description="LamG-like jellyroll fold" evidence="4">
    <location>
        <begin position="543"/>
        <end position="672"/>
    </location>
</feature>
<dbReference type="KEGG" id="grl:LPB144_07975"/>
<dbReference type="SMART" id="SM00560">
    <property type="entry name" value="LamGL"/>
    <property type="match status" value="3"/>
</dbReference>
<gene>
    <name evidence="5" type="ORF">LPB144_07975</name>
</gene>
<feature type="compositionally biased region" description="Acidic residues" evidence="3">
    <location>
        <begin position="17"/>
        <end position="32"/>
    </location>
</feature>
<evidence type="ECO:0000256" key="3">
    <source>
        <dbReference type="SAM" id="MobiDB-lite"/>
    </source>
</evidence>
<keyword evidence="6" id="KW-1185">Reference proteome</keyword>
<evidence type="ECO:0000313" key="6">
    <source>
        <dbReference type="Proteomes" id="UP000182510"/>
    </source>
</evidence>
<dbReference type="STRING" id="1913577.LPB144_07975"/>
<dbReference type="Gene3D" id="2.60.40.10">
    <property type="entry name" value="Immunoglobulins"/>
    <property type="match status" value="1"/>
</dbReference>
<dbReference type="GO" id="GO:0004553">
    <property type="term" value="F:hydrolase activity, hydrolyzing O-glycosyl compounds"/>
    <property type="evidence" value="ECO:0007669"/>
    <property type="project" value="UniProtKB-ARBA"/>
</dbReference>
<feature type="compositionally biased region" description="Basic and acidic residues" evidence="3">
    <location>
        <begin position="1"/>
        <end position="11"/>
    </location>
</feature>
<protein>
    <recommendedName>
        <fullName evidence="4">LamG-like jellyroll fold domain-containing protein</fullName>
    </recommendedName>
</protein>
<evidence type="ECO:0000256" key="1">
    <source>
        <dbReference type="ARBA" id="ARBA00022729"/>
    </source>
</evidence>
<reference evidence="5 6" key="1">
    <citation type="submission" date="2016-11" db="EMBL/GenBank/DDBJ databases">
        <title>Gramella sp. LPB0144 isolated from marine environment.</title>
        <authorList>
            <person name="Kim E."/>
            <person name="Yi H."/>
        </authorList>
    </citation>
    <scope>NUCLEOTIDE SEQUENCE [LARGE SCALE GENOMIC DNA]</scope>
    <source>
        <strain evidence="5 6">LPB0144</strain>
    </source>
</reference>
<dbReference type="GO" id="GO:0005975">
    <property type="term" value="P:carbohydrate metabolic process"/>
    <property type="evidence" value="ECO:0007669"/>
    <property type="project" value="UniProtKB-ARBA"/>
</dbReference>
<name>A0A1L3J5D6_9FLAO</name>
<evidence type="ECO:0000259" key="4">
    <source>
        <dbReference type="SMART" id="SM00560"/>
    </source>
</evidence>
<feature type="region of interest" description="Disordered" evidence="3">
    <location>
        <begin position="1"/>
        <end position="32"/>
    </location>
</feature>
<dbReference type="InterPro" id="IPR013320">
    <property type="entry name" value="ConA-like_dom_sf"/>
</dbReference>
<feature type="domain" description="LamG-like jellyroll fold" evidence="4">
    <location>
        <begin position="1107"/>
        <end position="1240"/>
    </location>
</feature>
<dbReference type="RefSeq" id="WP_072552991.1">
    <property type="nucleotide sequence ID" value="NZ_CP018153.1"/>
</dbReference>
<dbReference type="PANTHER" id="PTHR24273:SF32">
    <property type="entry name" value="HYALIN"/>
    <property type="match status" value="1"/>
</dbReference>